<protein>
    <recommendedName>
        <fullName evidence="2">Autotransporter domain-containing protein</fullName>
    </recommendedName>
</protein>
<dbReference type="EMBL" id="JBEPSM010000002">
    <property type="protein sequence ID" value="MET4635008.1"/>
    <property type="molecule type" value="Genomic_DNA"/>
</dbReference>
<keyword evidence="4" id="KW-1185">Reference proteome</keyword>
<evidence type="ECO:0000313" key="4">
    <source>
        <dbReference type="Proteomes" id="UP001549321"/>
    </source>
</evidence>
<feature type="domain" description="Autotransporter" evidence="2">
    <location>
        <begin position="1327"/>
        <end position="1605"/>
    </location>
</feature>
<dbReference type="InterPro" id="IPR005546">
    <property type="entry name" value="Autotransporte_beta"/>
</dbReference>
<reference evidence="3 4" key="1">
    <citation type="submission" date="2024-06" db="EMBL/GenBank/DDBJ databases">
        <title>Sorghum-associated microbial communities from plants grown in Nebraska, USA.</title>
        <authorList>
            <person name="Schachtman D."/>
        </authorList>
    </citation>
    <scope>NUCLEOTIDE SEQUENCE [LARGE SCALE GENOMIC DNA]</scope>
    <source>
        <strain evidence="3 4">3207</strain>
    </source>
</reference>
<dbReference type="InterPro" id="IPR036709">
    <property type="entry name" value="Autotransporte_beta_dom_sf"/>
</dbReference>
<evidence type="ECO:0000259" key="2">
    <source>
        <dbReference type="PROSITE" id="PS51208"/>
    </source>
</evidence>
<evidence type="ECO:0000313" key="3">
    <source>
        <dbReference type="EMBL" id="MET4635008.1"/>
    </source>
</evidence>
<feature type="region of interest" description="Disordered" evidence="1">
    <location>
        <begin position="1"/>
        <end position="31"/>
    </location>
</feature>
<dbReference type="Gene3D" id="2.40.128.130">
    <property type="entry name" value="Autotransporter beta-domain"/>
    <property type="match status" value="1"/>
</dbReference>
<dbReference type="Pfam" id="PF03797">
    <property type="entry name" value="Autotransporter"/>
    <property type="match status" value="1"/>
</dbReference>
<dbReference type="SUPFAM" id="SSF103515">
    <property type="entry name" value="Autotransporter"/>
    <property type="match status" value="1"/>
</dbReference>
<sequence length="1605" mass="160476">MSKSESVGGYGHRQQNRNSVSPSETGDARPSAWRSALFGSAATGAMILAMGAPAWGACVTNGTTLDCSGNLSSGIDIAETDSIDTLNVSGVTGDIAPTEGTSGIRFLSNGAVTIESNTGAHAIHATGDGADGIKAQSYEDGDENIGDISINHTGAVKSDEGFGVWAETDGAITLTTNGAIEAGKDAINLHGTMGGAITIDVTSDLTSTGGAGIAASTNGGISEVSVGDINAATDGIALQSFETGTVSVDHTGDIDALGGHGIYASGNNTVTSTSEGEIHAFSDGIHLEGHGYGDPMILTHTGSITTDEGYGVYADAIVHVNVDVNGAIDAGGTGIDARSSEGSTTVNHQGGSLISREGDGIVAKSPNSTVLVTNDGTLQAKGFGIYAESGSGQVTVSQTGSLESFEGKGIYATSGNGNVEVSKTGTVTAKLDAVTATSGGGSAKVTQTGAITSYTGRGVVVTSGSSTATLEGSGAITAKGDAITVSSSVSATVNHTSGAIESTNGSGIKVSASGGTASVTNSGKITAFQDGIRSEATYSNTISQTGAITASNGAGIWATSSGGSVSVTSSGDIESKTTGIHAKSESGNVIVAQTGTVTSNAGKGIDTYTPSGSITIGTGAVVSKLDGITATNLSGQAIGITSAGVTSYDGAGILASSATGSITITNNDAVTAQLEGIKATNLGDGTVSITQNGGLTSYSKTGITAWSSTGAINVTGEGAITAELDGIKVGNEGYGKITIDRSGVITAYKGSAIIASSTDGEISVKNTGVITAELDGIVATNIGAAKVSVTQNGNLTAYKGTGIVAASASGEVAVSNTGTLVADLDGIVATNKGDTTVSVYQDGNLTANKGTGIVATSTTGEVSVTSIGQLIADLDGIVATNVGMQGVTVDAGGVTANKGTGIIAESSLGSVTVLGTGNILADLDGIIAKNEGAAAISVTRSGDITASNGTGIVAVSALGAITIISDGTILAKTDGIYASNLSDQGTISVDHTGDITTTNGSGIRVETANADIDVTTNGDIDAAQDGIHLTSYGDQDVTINGGSVKGGEGFAGVNFDGGHLNSLTNNLGGEILSADGINGLAISARDSNTTIVNDGTITGNVVLSDWANGFLNGEDGTFNMGNTIHLGAGNTLTNNGIATIGGDAIATTALTGSFVNGSTGTLRIDIDLENSTADQLQVSENAQMAGSLGLHLTSMGEFGQTFTVVTAENITTNGLSVSNPLVNYTIQSSGSDHLDLTVAGYDYLTQGLSPNGTAIGGYLNSAIGNSPSLDPIGLALLNLASLDEVNDAYNQLSPDTYLNEQMTAIYDSLGFATSMLSCKVRDGAYAFNAEGECAWGRIGYSTFDRETTADSAGFDRNTWELAGGAQYALKDDYRIGFAVAAGTSKATGVDGAISDGKRIEGGLVVKYVPGPLTLAAGVSGSYGWYDTERSVNFGDFSNDLTGKPEAGSLNARLRASYDFGNESIYIRPQIEGNATYLYQAAFTEEGGIAAVSVDSGSRTVFSVAPEVEVGGQVITAGGTMIRPYVKGGVTVFSNDSFDLNARFAADTSGTNDFTVTSSTDRLLWNTSVGVDMLFENGNTVRAFYDGNFGQTSTENAFGLKASHNF</sequence>
<dbReference type="Proteomes" id="UP001549321">
    <property type="component" value="Unassembled WGS sequence"/>
</dbReference>
<gene>
    <name evidence="3" type="ORF">ABIE08_002954</name>
</gene>
<dbReference type="SMART" id="SM00869">
    <property type="entry name" value="Autotransporter"/>
    <property type="match status" value="1"/>
</dbReference>
<evidence type="ECO:0000256" key="1">
    <source>
        <dbReference type="SAM" id="MobiDB-lite"/>
    </source>
</evidence>
<name>A0ABV2R2P2_9HYPH</name>
<organism evidence="3 4">
    <name type="scientific">Kaistia defluvii</name>
    <dbReference type="NCBI Taxonomy" id="410841"/>
    <lineage>
        <taxon>Bacteria</taxon>
        <taxon>Pseudomonadati</taxon>
        <taxon>Pseudomonadota</taxon>
        <taxon>Alphaproteobacteria</taxon>
        <taxon>Hyphomicrobiales</taxon>
        <taxon>Kaistiaceae</taxon>
        <taxon>Kaistia</taxon>
    </lineage>
</organism>
<accession>A0ABV2R2P2</accession>
<proteinExistence type="predicted"/>
<comment type="caution">
    <text evidence="3">The sequence shown here is derived from an EMBL/GenBank/DDBJ whole genome shotgun (WGS) entry which is preliminary data.</text>
</comment>
<dbReference type="PROSITE" id="PS51208">
    <property type="entry name" value="AUTOTRANSPORTER"/>
    <property type="match status" value="1"/>
</dbReference>
<dbReference type="RefSeq" id="WP_354552170.1">
    <property type="nucleotide sequence ID" value="NZ_JBEPSM010000002.1"/>
</dbReference>